<organism evidence="2 3">
    <name type="scientific">Nocardia amikacinitolerans</name>
    <dbReference type="NCBI Taxonomy" id="756689"/>
    <lineage>
        <taxon>Bacteria</taxon>
        <taxon>Bacillati</taxon>
        <taxon>Actinomycetota</taxon>
        <taxon>Actinomycetes</taxon>
        <taxon>Mycobacteriales</taxon>
        <taxon>Nocardiaceae</taxon>
        <taxon>Nocardia</taxon>
    </lineage>
</organism>
<evidence type="ECO:0000313" key="3">
    <source>
        <dbReference type="Proteomes" id="UP000219565"/>
    </source>
</evidence>
<sequence length="234" mass="25701">MNDEPNHLYLSRGELRELADLLREIPDLAEDLAISRSRQAKLGSRGDYRMHRRASEQPLPYNPAAARAADHLHAVLVGWVRLVCEQRGLDYSGSTTTAGLSRWLDKNLIALAMTVGVESARREIGEAVLAATTVVCPPPAKVDLEPSMIDQARTHRLNASGIATLAKELGDEYRSLTVRRVQTLRDAGKIAPVPGPWAPDWPEVFVVGEVLDQHRAHPSRSRGKGATAARSRAR</sequence>
<dbReference type="RefSeq" id="WP_097246502.1">
    <property type="nucleotide sequence ID" value="NZ_JAMTCV010000003.1"/>
</dbReference>
<accession>A0A285LRQ9</accession>
<evidence type="ECO:0000313" key="2">
    <source>
        <dbReference type="EMBL" id="SNY87589.1"/>
    </source>
</evidence>
<evidence type="ECO:0000256" key="1">
    <source>
        <dbReference type="SAM" id="MobiDB-lite"/>
    </source>
</evidence>
<keyword evidence="3" id="KW-1185">Reference proteome</keyword>
<dbReference type="OrthoDB" id="4541523at2"/>
<name>A0A285LRQ9_9NOCA</name>
<reference evidence="3" key="1">
    <citation type="submission" date="2017-09" db="EMBL/GenBank/DDBJ databases">
        <authorList>
            <person name="Varghese N."/>
            <person name="Submissions S."/>
        </authorList>
    </citation>
    <scope>NUCLEOTIDE SEQUENCE [LARGE SCALE GENOMIC DNA]</scope>
    <source>
        <strain evidence="3">DSM 45537</strain>
    </source>
</reference>
<dbReference type="Proteomes" id="UP000219565">
    <property type="component" value="Unassembled WGS sequence"/>
</dbReference>
<protein>
    <submittedName>
        <fullName evidence="2">Uncharacterized protein</fullName>
    </submittedName>
</protein>
<dbReference type="EMBL" id="OBEG01000004">
    <property type="protein sequence ID" value="SNY87589.1"/>
    <property type="molecule type" value="Genomic_DNA"/>
</dbReference>
<proteinExistence type="predicted"/>
<dbReference type="AlphaFoldDB" id="A0A285LRQ9"/>
<feature type="region of interest" description="Disordered" evidence="1">
    <location>
        <begin position="215"/>
        <end position="234"/>
    </location>
</feature>
<gene>
    <name evidence="2" type="ORF">SAMN04244553_4537</name>
</gene>